<dbReference type="FunFam" id="3.30.160.60:FF:001450">
    <property type="entry name" value="zinc finger protein 774"/>
    <property type="match status" value="1"/>
</dbReference>
<evidence type="ECO:0000256" key="6">
    <source>
        <dbReference type="ARBA" id="ARBA00023015"/>
    </source>
</evidence>
<dbReference type="SUPFAM" id="SSF57667">
    <property type="entry name" value="beta-beta-alpha zinc fingers"/>
    <property type="match status" value="1"/>
</dbReference>
<keyword evidence="7" id="KW-0238">DNA-binding</keyword>
<comment type="subcellular location">
    <subcellularLocation>
        <location evidence="1">Nucleus</location>
    </subcellularLocation>
</comment>
<dbReference type="EMBL" id="BTRK01000001">
    <property type="protein sequence ID" value="GMR30959.1"/>
    <property type="molecule type" value="Genomic_DNA"/>
</dbReference>
<feature type="non-terminal residue" evidence="12">
    <location>
        <position position="64"/>
    </location>
</feature>
<dbReference type="FunFam" id="3.30.160.60:FF:000870">
    <property type="entry name" value="zinc finger protein 197 isoform X1"/>
    <property type="match status" value="1"/>
</dbReference>
<dbReference type="InterPro" id="IPR036236">
    <property type="entry name" value="Znf_C2H2_sf"/>
</dbReference>
<feature type="domain" description="C2H2-type" evidence="11">
    <location>
        <begin position="1"/>
        <end position="28"/>
    </location>
</feature>
<evidence type="ECO:0000256" key="10">
    <source>
        <dbReference type="PROSITE-ProRule" id="PRU00042"/>
    </source>
</evidence>
<sequence>IVCSECGKNLGNKRSLKSHMLIHSGEKPYSCPVCRKSFRTSSARSFHTRTVHKKVKSDDSHRKI</sequence>
<evidence type="ECO:0000313" key="12">
    <source>
        <dbReference type="EMBL" id="GMR30959.1"/>
    </source>
</evidence>
<evidence type="ECO:0000256" key="3">
    <source>
        <dbReference type="ARBA" id="ARBA00022737"/>
    </source>
</evidence>
<evidence type="ECO:0000313" key="13">
    <source>
        <dbReference type="EMBL" id="GMR30964.1"/>
    </source>
</evidence>
<evidence type="ECO:0000256" key="9">
    <source>
        <dbReference type="ARBA" id="ARBA00023242"/>
    </source>
</evidence>
<dbReference type="GO" id="GO:0003677">
    <property type="term" value="F:DNA binding"/>
    <property type="evidence" value="ECO:0007669"/>
    <property type="project" value="UniProtKB-KW"/>
</dbReference>
<dbReference type="GO" id="GO:0008270">
    <property type="term" value="F:zinc ion binding"/>
    <property type="evidence" value="ECO:0007669"/>
    <property type="project" value="UniProtKB-KW"/>
</dbReference>
<protein>
    <recommendedName>
        <fullName evidence="11">C2H2-type domain-containing protein</fullName>
    </recommendedName>
</protein>
<dbReference type="PANTHER" id="PTHR24394">
    <property type="entry name" value="ZINC FINGER PROTEIN"/>
    <property type="match status" value="1"/>
</dbReference>
<dbReference type="AlphaFoldDB" id="A0AAN4Z039"/>
<proteinExistence type="predicted"/>
<keyword evidence="14" id="KW-1185">Reference proteome</keyword>
<dbReference type="PROSITE" id="PS50157">
    <property type="entry name" value="ZINC_FINGER_C2H2_2"/>
    <property type="match status" value="2"/>
</dbReference>
<keyword evidence="8" id="KW-0804">Transcription</keyword>
<evidence type="ECO:0000256" key="4">
    <source>
        <dbReference type="ARBA" id="ARBA00022771"/>
    </source>
</evidence>
<evidence type="ECO:0000256" key="8">
    <source>
        <dbReference type="ARBA" id="ARBA00023163"/>
    </source>
</evidence>
<dbReference type="InterPro" id="IPR013087">
    <property type="entry name" value="Znf_C2H2_type"/>
</dbReference>
<feature type="non-terminal residue" evidence="12">
    <location>
        <position position="1"/>
    </location>
</feature>
<reference evidence="14" key="1">
    <citation type="submission" date="2022-10" db="EMBL/GenBank/DDBJ databases">
        <title>Genome assembly of Pristionchus species.</title>
        <authorList>
            <person name="Yoshida K."/>
            <person name="Sommer R.J."/>
        </authorList>
    </citation>
    <scope>NUCLEOTIDE SEQUENCE [LARGE SCALE GENOMIC DNA]</scope>
    <source>
        <strain evidence="14">RS5460</strain>
    </source>
</reference>
<name>A0AAN4Z039_9BILA</name>
<organism evidence="12 14">
    <name type="scientific">Pristionchus mayeri</name>
    <dbReference type="NCBI Taxonomy" id="1317129"/>
    <lineage>
        <taxon>Eukaryota</taxon>
        <taxon>Metazoa</taxon>
        <taxon>Ecdysozoa</taxon>
        <taxon>Nematoda</taxon>
        <taxon>Chromadorea</taxon>
        <taxon>Rhabditida</taxon>
        <taxon>Rhabditina</taxon>
        <taxon>Diplogasteromorpha</taxon>
        <taxon>Diplogasteroidea</taxon>
        <taxon>Neodiplogasteridae</taxon>
        <taxon>Pristionchus</taxon>
    </lineage>
</organism>
<dbReference type="GO" id="GO:0005634">
    <property type="term" value="C:nucleus"/>
    <property type="evidence" value="ECO:0007669"/>
    <property type="project" value="UniProtKB-SubCell"/>
</dbReference>
<keyword evidence="3" id="KW-0677">Repeat</keyword>
<dbReference type="EMBL" id="BTRK01000001">
    <property type="protein sequence ID" value="GMR30964.1"/>
    <property type="molecule type" value="Genomic_DNA"/>
</dbReference>
<keyword evidence="2" id="KW-0479">Metal-binding</keyword>
<dbReference type="GO" id="GO:0000981">
    <property type="term" value="F:DNA-binding transcription factor activity, RNA polymerase II-specific"/>
    <property type="evidence" value="ECO:0007669"/>
    <property type="project" value="TreeGrafter"/>
</dbReference>
<comment type="caution">
    <text evidence="12">The sequence shown here is derived from an EMBL/GenBank/DDBJ whole genome shotgun (WGS) entry which is preliminary data.</text>
</comment>
<dbReference type="Pfam" id="PF13465">
    <property type="entry name" value="zf-H2C2_2"/>
    <property type="match status" value="1"/>
</dbReference>
<feature type="domain" description="C2H2-type" evidence="11">
    <location>
        <begin position="29"/>
        <end position="57"/>
    </location>
</feature>
<keyword evidence="9" id="KW-0539">Nucleus</keyword>
<dbReference type="Gene3D" id="3.30.160.60">
    <property type="entry name" value="Classic Zinc Finger"/>
    <property type="match status" value="2"/>
</dbReference>
<gene>
    <name evidence="12" type="ORF">PMAYCL1PPCAC_01154</name>
    <name evidence="13" type="ORF">PMAYCL1PPCAC_01159</name>
</gene>
<dbReference type="PROSITE" id="PS00028">
    <property type="entry name" value="ZINC_FINGER_C2H2_1"/>
    <property type="match status" value="2"/>
</dbReference>
<dbReference type="PANTHER" id="PTHR24394:SF48">
    <property type="entry name" value="ZINC FINGER PROTEIN 771"/>
    <property type="match status" value="1"/>
</dbReference>
<evidence type="ECO:0000256" key="5">
    <source>
        <dbReference type="ARBA" id="ARBA00022833"/>
    </source>
</evidence>
<keyword evidence="5" id="KW-0862">Zinc</keyword>
<accession>A0AAN4Z039</accession>
<evidence type="ECO:0000256" key="1">
    <source>
        <dbReference type="ARBA" id="ARBA00004123"/>
    </source>
</evidence>
<evidence type="ECO:0000259" key="11">
    <source>
        <dbReference type="PROSITE" id="PS50157"/>
    </source>
</evidence>
<evidence type="ECO:0000313" key="14">
    <source>
        <dbReference type="Proteomes" id="UP001328107"/>
    </source>
</evidence>
<dbReference type="SMART" id="SM00355">
    <property type="entry name" value="ZnF_C2H2"/>
    <property type="match status" value="2"/>
</dbReference>
<evidence type="ECO:0000256" key="7">
    <source>
        <dbReference type="ARBA" id="ARBA00023125"/>
    </source>
</evidence>
<dbReference type="Proteomes" id="UP001328107">
    <property type="component" value="Unassembled WGS sequence"/>
</dbReference>
<reference evidence="12" key="2">
    <citation type="submission" date="2023-06" db="EMBL/GenBank/DDBJ databases">
        <title>Genome assembly of Pristionchus species.</title>
        <authorList>
            <person name="Yoshida K."/>
            <person name="Sommer R.J."/>
        </authorList>
    </citation>
    <scope>NUCLEOTIDE SEQUENCE</scope>
    <source>
        <strain evidence="12 14">RS5460</strain>
    </source>
</reference>
<evidence type="ECO:0000256" key="2">
    <source>
        <dbReference type="ARBA" id="ARBA00022723"/>
    </source>
</evidence>
<keyword evidence="4 10" id="KW-0863">Zinc-finger</keyword>
<keyword evidence="6" id="KW-0805">Transcription regulation</keyword>